<evidence type="ECO:0000256" key="1">
    <source>
        <dbReference type="SAM" id="MobiDB-lite"/>
    </source>
</evidence>
<reference evidence="2" key="1">
    <citation type="submission" date="2021-07" db="EMBL/GenBank/DDBJ databases">
        <authorList>
            <person name="Catto M.A."/>
            <person name="Jacobson A."/>
            <person name="Kennedy G."/>
            <person name="Labadie P."/>
            <person name="Hunt B.G."/>
            <person name="Srinivasan R."/>
        </authorList>
    </citation>
    <scope>NUCLEOTIDE SEQUENCE</scope>
    <source>
        <strain evidence="2">PL_HMW_Pooled</strain>
        <tissue evidence="2">Head</tissue>
    </source>
</reference>
<evidence type="ECO:0000313" key="3">
    <source>
        <dbReference type="Proteomes" id="UP001219518"/>
    </source>
</evidence>
<gene>
    <name evidence="2" type="ORF">KUF71_002190</name>
</gene>
<dbReference type="Proteomes" id="UP001219518">
    <property type="component" value="Unassembled WGS sequence"/>
</dbReference>
<comment type="caution">
    <text evidence="2">The sequence shown here is derived from an EMBL/GenBank/DDBJ whole genome shotgun (WGS) entry which is preliminary data.</text>
</comment>
<feature type="region of interest" description="Disordered" evidence="1">
    <location>
        <begin position="1"/>
        <end position="66"/>
    </location>
</feature>
<proteinExistence type="predicted"/>
<name>A0AAE1LKP6_9NEOP</name>
<dbReference type="EMBL" id="JAHWGI010001149">
    <property type="protein sequence ID" value="KAK3923781.1"/>
    <property type="molecule type" value="Genomic_DNA"/>
</dbReference>
<evidence type="ECO:0000313" key="2">
    <source>
        <dbReference type="EMBL" id="KAK3923781.1"/>
    </source>
</evidence>
<organism evidence="2 3">
    <name type="scientific">Frankliniella fusca</name>
    <dbReference type="NCBI Taxonomy" id="407009"/>
    <lineage>
        <taxon>Eukaryota</taxon>
        <taxon>Metazoa</taxon>
        <taxon>Ecdysozoa</taxon>
        <taxon>Arthropoda</taxon>
        <taxon>Hexapoda</taxon>
        <taxon>Insecta</taxon>
        <taxon>Pterygota</taxon>
        <taxon>Neoptera</taxon>
        <taxon>Paraneoptera</taxon>
        <taxon>Thysanoptera</taxon>
        <taxon>Terebrantia</taxon>
        <taxon>Thripoidea</taxon>
        <taxon>Thripidae</taxon>
        <taxon>Frankliniella</taxon>
    </lineage>
</organism>
<keyword evidence="2" id="KW-0687">Ribonucleoprotein</keyword>
<protein>
    <submittedName>
        <fullName evidence="2">30S ribosomal protein S5</fullName>
    </submittedName>
</protein>
<keyword evidence="3" id="KW-1185">Reference proteome</keyword>
<feature type="compositionally biased region" description="Basic and acidic residues" evidence="1">
    <location>
        <begin position="1"/>
        <end position="12"/>
    </location>
</feature>
<reference evidence="2" key="2">
    <citation type="journal article" date="2023" name="BMC Genomics">
        <title>Pest status, molecular evolution, and epigenetic factors derived from the genome assembly of Frankliniella fusca, a thysanopteran phytovirus vector.</title>
        <authorList>
            <person name="Catto M.A."/>
            <person name="Labadie P.E."/>
            <person name="Jacobson A.L."/>
            <person name="Kennedy G.G."/>
            <person name="Srinivasan R."/>
            <person name="Hunt B.G."/>
        </authorList>
    </citation>
    <scope>NUCLEOTIDE SEQUENCE</scope>
    <source>
        <strain evidence="2">PL_HMW_Pooled</strain>
    </source>
</reference>
<dbReference type="GO" id="GO:0005840">
    <property type="term" value="C:ribosome"/>
    <property type="evidence" value="ECO:0007669"/>
    <property type="project" value="UniProtKB-KW"/>
</dbReference>
<sequence length="66" mass="6885">MAGDLESVKEEASCSNMQEPEPGPSQAEQAATVCHDGPSSPDGVVVPSGPRKSIVAKLQEKMGTFR</sequence>
<accession>A0AAE1LKP6</accession>
<keyword evidence="2" id="KW-0689">Ribosomal protein</keyword>
<dbReference type="AlphaFoldDB" id="A0AAE1LKP6"/>